<dbReference type="InterPro" id="IPR044663">
    <property type="entry name" value="CAD1/NSL1-like"/>
</dbReference>
<dbReference type="EMBL" id="JBJUIK010000005">
    <property type="protein sequence ID" value="KAL3528204.1"/>
    <property type="molecule type" value="Genomic_DNA"/>
</dbReference>
<feature type="domain" description="MACPF" evidence="2">
    <location>
        <begin position="26"/>
        <end position="353"/>
    </location>
</feature>
<evidence type="ECO:0000313" key="4">
    <source>
        <dbReference type="Proteomes" id="UP001630127"/>
    </source>
</evidence>
<dbReference type="AlphaFoldDB" id="A0ABD3A920"/>
<reference evidence="3 4" key="1">
    <citation type="submission" date="2024-11" db="EMBL/GenBank/DDBJ databases">
        <title>A near-complete genome assembly of Cinchona calisaya.</title>
        <authorList>
            <person name="Lian D.C."/>
            <person name="Zhao X.W."/>
            <person name="Wei L."/>
        </authorList>
    </citation>
    <scope>NUCLEOTIDE SEQUENCE [LARGE SCALE GENOMIC DNA]</scope>
    <source>
        <tissue evidence="3">Nenye</tissue>
    </source>
</reference>
<dbReference type="PANTHER" id="PTHR33199:SF6">
    <property type="entry name" value="MACPF DOMAIN PROTEIN"/>
    <property type="match status" value="1"/>
</dbReference>
<evidence type="ECO:0000259" key="2">
    <source>
        <dbReference type="PROSITE" id="PS51412"/>
    </source>
</evidence>
<protein>
    <recommendedName>
        <fullName evidence="2">MACPF domain-containing protein</fullName>
    </recommendedName>
</protein>
<dbReference type="InterPro" id="IPR020864">
    <property type="entry name" value="MACPF"/>
</dbReference>
<evidence type="ECO:0000313" key="3">
    <source>
        <dbReference type="EMBL" id="KAL3528204.1"/>
    </source>
</evidence>
<sequence>MAAANSSGRGRSSYNSSTSSSSSSSKETALRLRAAAESAIAAIGLGYDMAVDLRLKYCKKQSRLIAIDDDQVRDIAIPGGILVQNVPKSINCDKGERLRFGSDVLSFQQMSEQFNQELALSGKIPTGHFNAAFEFTGCWQKDAAYTKSLAFDGVVITLYSIALEKSQVMLTDHVKQAVPSSWDPAALARFIEKYGTHVIVGVKMGGKDVVYVKQQYSSPFQPADIQKKLKDVADKRFTDSSGPSSTHPDKVYIRETLDGNEKGHAFMDTSAGSIYSQNEDITFFCRRKGGSSSRNLSHSNWCQTVQLEPDVILMSFIPISSLLSGIDGSGFLSHAINLYLRYKPPIEELYQFLEFQLPRQWAPVFGELALGPERKQQSGASLQFSLMGPKLYLNTNPVDVGNNPVTGFRLYLEGKRSNCLAIHLQHLSSLPKSFQLQNESNGKRGNSYDRRYFEKVQWKSFSHVCSAPVESDEELSIVTGAEFEVKESGMKNVLFLRLHFSKVIGAIVVKKPEWDGSPLLGQKSGIISTLISTRFSSSQKPPPRPSDVHINSALYPEGPPMPAQTRKLLRYVDTTEMTRGPQDPPGYWVVSGARLVVDNGKISLRVKYSLLAVILPDEEEPFHG</sequence>
<comment type="caution">
    <text evidence="3">The sequence shown here is derived from an EMBL/GenBank/DDBJ whole genome shotgun (WGS) entry which is preliminary data.</text>
</comment>
<proteinExistence type="predicted"/>
<organism evidence="3 4">
    <name type="scientific">Cinchona calisaya</name>
    <dbReference type="NCBI Taxonomy" id="153742"/>
    <lineage>
        <taxon>Eukaryota</taxon>
        <taxon>Viridiplantae</taxon>
        <taxon>Streptophyta</taxon>
        <taxon>Embryophyta</taxon>
        <taxon>Tracheophyta</taxon>
        <taxon>Spermatophyta</taxon>
        <taxon>Magnoliopsida</taxon>
        <taxon>eudicotyledons</taxon>
        <taxon>Gunneridae</taxon>
        <taxon>Pentapetalae</taxon>
        <taxon>asterids</taxon>
        <taxon>lamiids</taxon>
        <taxon>Gentianales</taxon>
        <taxon>Rubiaceae</taxon>
        <taxon>Cinchonoideae</taxon>
        <taxon>Cinchoneae</taxon>
        <taxon>Cinchona</taxon>
    </lineage>
</organism>
<evidence type="ECO:0000256" key="1">
    <source>
        <dbReference type="SAM" id="MobiDB-lite"/>
    </source>
</evidence>
<keyword evidence="4" id="KW-1185">Reference proteome</keyword>
<dbReference type="PROSITE" id="PS51412">
    <property type="entry name" value="MACPF_2"/>
    <property type="match status" value="1"/>
</dbReference>
<accession>A0ABD3A920</accession>
<dbReference type="Pfam" id="PF01823">
    <property type="entry name" value="MACPF"/>
    <property type="match status" value="1"/>
</dbReference>
<name>A0ABD3A920_9GENT</name>
<dbReference type="Proteomes" id="UP001630127">
    <property type="component" value="Unassembled WGS sequence"/>
</dbReference>
<feature type="region of interest" description="Disordered" evidence="1">
    <location>
        <begin position="1"/>
        <end position="26"/>
    </location>
</feature>
<dbReference type="PANTHER" id="PTHR33199">
    <property type="entry name" value="MACPF DOMAIN-CONTAINING PROTEIN CAD1"/>
    <property type="match status" value="1"/>
</dbReference>
<gene>
    <name evidence="3" type="ORF">ACH5RR_012860</name>
</gene>
<dbReference type="SMART" id="SM00457">
    <property type="entry name" value="MACPF"/>
    <property type="match status" value="1"/>
</dbReference>